<keyword evidence="7" id="KW-0648">Protein biosynthesis</keyword>
<evidence type="ECO:0000256" key="2">
    <source>
        <dbReference type="ARBA" id="ARBA00005775"/>
    </source>
</evidence>
<comment type="similarity">
    <text evidence="2">Belongs to the eukaryotic initiation factor 4G family.</text>
</comment>
<gene>
    <name evidence="9" type="ORF">DFJ43DRAFT_1009198</name>
</gene>
<reference evidence="9" key="2">
    <citation type="journal article" date="2023" name="Proc. Natl. Acad. Sci. U.S.A.">
        <title>A global phylogenomic analysis of the shiitake genus Lentinula.</title>
        <authorList>
            <person name="Sierra-Patev S."/>
            <person name="Min B."/>
            <person name="Naranjo-Ortiz M."/>
            <person name="Looney B."/>
            <person name="Konkel Z."/>
            <person name="Slot J.C."/>
            <person name="Sakamoto Y."/>
            <person name="Steenwyk J.L."/>
            <person name="Rokas A."/>
            <person name="Carro J."/>
            <person name="Camarero S."/>
            <person name="Ferreira P."/>
            <person name="Molpeceres G."/>
            <person name="Ruiz-Duenas F.J."/>
            <person name="Serrano A."/>
            <person name="Henrissat B."/>
            <person name="Drula E."/>
            <person name="Hughes K.W."/>
            <person name="Mata J.L."/>
            <person name="Ishikawa N.K."/>
            <person name="Vargas-Isla R."/>
            <person name="Ushijima S."/>
            <person name="Smith C.A."/>
            <person name="Donoghue J."/>
            <person name="Ahrendt S."/>
            <person name="Andreopoulos W."/>
            <person name="He G."/>
            <person name="LaButti K."/>
            <person name="Lipzen A."/>
            <person name="Ng V."/>
            <person name="Riley R."/>
            <person name="Sandor L."/>
            <person name="Barry K."/>
            <person name="Martinez A.T."/>
            <person name="Xiao Y."/>
            <person name="Gibbons J.G."/>
            <person name="Terashima K."/>
            <person name="Grigoriev I.V."/>
            <person name="Hibbett D."/>
        </authorList>
    </citation>
    <scope>NUCLEOTIDE SEQUENCE</scope>
    <source>
        <strain evidence="9">ET3784</strain>
    </source>
</reference>
<dbReference type="AlphaFoldDB" id="A0AA38MTU8"/>
<evidence type="ECO:0000256" key="5">
    <source>
        <dbReference type="ARBA" id="ARBA00022553"/>
    </source>
</evidence>
<evidence type="ECO:0000313" key="10">
    <source>
        <dbReference type="Proteomes" id="UP001176059"/>
    </source>
</evidence>
<keyword evidence="6" id="KW-0694">RNA-binding</keyword>
<keyword evidence="10" id="KW-1185">Reference proteome</keyword>
<keyword evidence="3" id="KW-0963">Cytoplasm</keyword>
<dbReference type="SMART" id="SM00543">
    <property type="entry name" value="MIF4G"/>
    <property type="match status" value="1"/>
</dbReference>
<evidence type="ECO:0000256" key="4">
    <source>
        <dbReference type="ARBA" id="ARBA00022540"/>
    </source>
</evidence>
<dbReference type="InterPro" id="IPR016024">
    <property type="entry name" value="ARM-type_fold"/>
</dbReference>
<evidence type="ECO:0000256" key="1">
    <source>
        <dbReference type="ARBA" id="ARBA00004496"/>
    </source>
</evidence>
<protein>
    <submittedName>
        <fullName evidence="9">Armadillo-type protein</fullName>
    </submittedName>
</protein>
<dbReference type="FunFam" id="1.25.40.180:FF:000020">
    <property type="entry name" value="Eukaryotic translation initiation factor subunit"/>
    <property type="match status" value="1"/>
</dbReference>
<name>A0AA38MTU8_9AGAR</name>
<feature type="domain" description="MIF4G" evidence="8">
    <location>
        <begin position="58"/>
        <end position="323"/>
    </location>
</feature>
<dbReference type="Gene3D" id="1.25.40.180">
    <property type="match status" value="1"/>
</dbReference>
<dbReference type="InterPro" id="IPR003890">
    <property type="entry name" value="MIF4G-like_typ-3"/>
</dbReference>
<keyword evidence="5" id="KW-0597">Phosphoprotein</keyword>
<evidence type="ECO:0000256" key="3">
    <source>
        <dbReference type="ARBA" id="ARBA00022490"/>
    </source>
</evidence>
<dbReference type="PANTHER" id="PTHR23253:SF9">
    <property type="entry name" value="EUKARYOTIC TRANSLATION INITIATION FACTOR 4 GAMMA 2"/>
    <property type="match status" value="1"/>
</dbReference>
<evidence type="ECO:0000313" key="9">
    <source>
        <dbReference type="EMBL" id="KAJ3710611.1"/>
    </source>
</evidence>
<dbReference type="GO" id="GO:0003743">
    <property type="term" value="F:translation initiation factor activity"/>
    <property type="evidence" value="ECO:0007669"/>
    <property type="project" value="UniProtKB-KW"/>
</dbReference>
<evidence type="ECO:0000259" key="8">
    <source>
        <dbReference type="SMART" id="SM00543"/>
    </source>
</evidence>
<reference evidence="9" key="1">
    <citation type="submission" date="2022-08" db="EMBL/GenBank/DDBJ databases">
        <authorList>
            <consortium name="DOE Joint Genome Institute"/>
            <person name="Min B."/>
            <person name="Sierra-Patev S."/>
            <person name="Naranjo-Ortiz M."/>
            <person name="Looney B."/>
            <person name="Konkel Z."/>
            <person name="Slot J.C."/>
            <person name="Sakamoto Y."/>
            <person name="Steenwyk J.L."/>
            <person name="Rokas A."/>
            <person name="Carro J."/>
            <person name="Camarero S."/>
            <person name="Ferreira P."/>
            <person name="Molpeceres G."/>
            <person name="Ruiz-duenas F.J."/>
            <person name="Serrano A."/>
            <person name="Henrissat B."/>
            <person name="Drula E."/>
            <person name="Hughes K.W."/>
            <person name="Mata J.L."/>
            <person name="Ishikawa N.K."/>
            <person name="Vargas-Isla R."/>
            <person name="Ushijima S."/>
            <person name="Smith C.A."/>
            <person name="Ahrendt S."/>
            <person name="Andreopoulos W."/>
            <person name="He G."/>
            <person name="LaButti K."/>
            <person name="Lipzen A."/>
            <person name="Ng V."/>
            <person name="Riley R."/>
            <person name="Sandor L."/>
            <person name="Barry K."/>
            <person name="Martinez A.T."/>
            <person name="Xiao Y."/>
            <person name="Gibbons J.G."/>
            <person name="Terashima K."/>
            <person name="Hibbett D.S."/>
            <person name="Grigoriev I.V."/>
        </authorList>
    </citation>
    <scope>NUCLEOTIDE SEQUENCE</scope>
    <source>
        <strain evidence="9">ET3784</strain>
    </source>
</reference>
<comment type="caution">
    <text evidence="9">The sequence shown here is derived from an EMBL/GenBank/DDBJ whole genome shotgun (WGS) entry which is preliminary data.</text>
</comment>
<dbReference type="PANTHER" id="PTHR23253">
    <property type="entry name" value="EUKARYOTIC TRANSLATION INITIATION FACTOR 4 GAMMA"/>
    <property type="match status" value="1"/>
</dbReference>
<dbReference type="GO" id="GO:0003729">
    <property type="term" value="F:mRNA binding"/>
    <property type="evidence" value="ECO:0007669"/>
    <property type="project" value="TreeGrafter"/>
</dbReference>
<dbReference type="EMBL" id="JANVFO010000135">
    <property type="protein sequence ID" value="KAJ3710611.1"/>
    <property type="molecule type" value="Genomic_DNA"/>
</dbReference>
<dbReference type="Pfam" id="PF02854">
    <property type="entry name" value="MIF4G"/>
    <property type="match status" value="1"/>
</dbReference>
<dbReference type="SUPFAM" id="SSF48371">
    <property type="entry name" value="ARM repeat"/>
    <property type="match status" value="1"/>
</dbReference>
<comment type="subcellular location">
    <subcellularLocation>
        <location evidence="1">Cytoplasm</location>
    </subcellularLocation>
</comment>
<proteinExistence type="inferred from homology"/>
<accession>A0AA38MTU8</accession>
<sequence>MPTRHRPEHITNSSGYAGAAFGPRGVPLEPVAPLQLSENRWDRKAITNVDQDSPELVDRKVKALLNKLTMGKFDSISDQIIAWANRSEKEKDGRTLIQVIRLVFEKATDEATWSEMYARLCRKMMEQISPKVQDDGIKNSEGKPIAGGQLFRKYLLNRCQEDFERGWVNKEATAAAAATKAIEDQAAKAASASKEEEEIALYSEEYYAAQKAKRQGLGLIKFIGELFKLQMLTERIMHECVKKLLGNVENPEEEEIESLCKLRTTVGQMLETAKSLRRFIQDDNLAGAHMHVYFDRMKELTKSPNVNSRMQFMLMLSYGTELS</sequence>
<dbReference type="Proteomes" id="UP001176059">
    <property type="component" value="Unassembled WGS sequence"/>
</dbReference>
<dbReference type="GO" id="GO:0016281">
    <property type="term" value="C:eukaryotic translation initiation factor 4F complex"/>
    <property type="evidence" value="ECO:0007669"/>
    <property type="project" value="TreeGrafter"/>
</dbReference>
<dbReference type="GO" id="GO:0010494">
    <property type="term" value="C:cytoplasmic stress granule"/>
    <property type="evidence" value="ECO:0007669"/>
    <property type="project" value="UniProtKB-ARBA"/>
</dbReference>
<evidence type="ECO:0000256" key="7">
    <source>
        <dbReference type="ARBA" id="ARBA00022917"/>
    </source>
</evidence>
<organism evidence="9 10">
    <name type="scientific">Lentinula guzmanii</name>
    <dbReference type="NCBI Taxonomy" id="2804957"/>
    <lineage>
        <taxon>Eukaryota</taxon>
        <taxon>Fungi</taxon>
        <taxon>Dikarya</taxon>
        <taxon>Basidiomycota</taxon>
        <taxon>Agaricomycotina</taxon>
        <taxon>Agaricomycetes</taxon>
        <taxon>Agaricomycetidae</taxon>
        <taxon>Agaricales</taxon>
        <taxon>Marasmiineae</taxon>
        <taxon>Omphalotaceae</taxon>
        <taxon>Lentinula</taxon>
    </lineage>
</organism>
<evidence type="ECO:0000256" key="6">
    <source>
        <dbReference type="ARBA" id="ARBA00022884"/>
    </source>
</evidence>
<keyword evidence="4" id="KW-0396">Initiation factor</keyword>